<dbReference type="InterPro" id="IPR027417">
    <property type="entry name" value="P-loop_NTPase"/>
</dbReference>
<evidence type="ECO:0000256" key="2">
    <source>
        <dbReference type="ARBA" id="ARBA00022801"/>
    </source>
</evidence>
<dbReference type="PANTHER" id="PTHR35372">
    <property type="entry name" value="ATP BINDING PROTEIN-RELATED"/>
    <property type="match status" value="1"/>
</dbReference>
<dbReference type="Pfam" id="PF08706">
    <property type="entry name" value="D5_N"/>
    <property type="match status" value="1"/>
</dbReference>
<keyword evidence="2" id="KW-0378">Hydrolase</keyword>
<evidence type="ECO:0000256" key="1">
    <source>
        <dbReference type="ARBA" id="ARBA00022741"/>
    </source>
</evidence>
<dbReference type="GO" id="GO:0004386">
    <property type="term" value="F:helicase activity"/>
    <property type="evidence" value="ECO:0007669"/>
    <property type="project" value="UniProtKB-KW"/>
</dbReference>
<evidence type="ECO:0000256" key="3">
    <source>
        <dbReference type="ARBA" id="ARBA00022840"/>
    </source>
</evidence>
<evidence type="ECO:0000313" key="5">
    <source>
        <dbReference type="EMBL" id="DAE26336.1"/>
    </source>
</evidence>
<keyword evidence="5" id="KW-0347">Helicase</keyword>
<feature type="domain" description="SF3 helicase" evidence="4">
    <location>
        <begin position="186"/>
        <end position="359"/>
    </location>
</feature>
<keyword evidence="3" id="KW-0067">ATP-binding</keyword>
<dbReference type="EMBL" id="BK015815">
    <property type="protein sequence ID" value="DAE26336.1"/>
    <property type="molecule type" value="Genomic_DNA"/>
</dbReference>
<dbReference type="Gene3D" id="3.40.50.300">
    <property type="entry name" value="P-loop containing nucleotide triphosphate hydrolases"/>
    <property type="match status" value="1"/>
</dbReference>
<dbReference type="Pfam" id="PF19263">
    <property type="entry name" value="DUF5906"/>
    <property type="match status" value="1"/>
</dbReference>
<dbReference type="InterPro" id="IPR045455">
    <property type="entry name" value="NrS-1_pol-like_helicase"/>
</dbReference>
<name>A0A8S5R4N8_9CAUD</name>
<dbReference type="GO" id="GO:0016787">
    <property type="term" value="F:hydrolase activity"/>
    <property type="evidence" value="ECO:0007669"/>
    <property type="project" value="UniProtKB-KW"/>
</dbReference>
<dbReference type="SMART" id="SM00885">
    <property type="entry name" value="D5_N"/>
    <property type="match status" value="1"/>
</dbReference>
<dbReference type="SUPFAM" id="SSF52540">
    <property type="entry name" value="P-loop containing nucleoside triphosphate hydrolases"/>
    <property type="match status" value="1"/>
</dbReference>
<dbReference type="InterPro" id="IPR014818">
    <property type="entry name" value="Phage/plasmid_primase_P4_C"/>
</dbReference>
<proteinExistence type="predicted"/>
<accession>A0A8S5R4N8</accession>
<sequence length="517" mass="59166">MENGLAIDTLHGQLIELSRSPKYGFDRFRCDWGRTNSEKYNGLKIDFSRSIRSLARDTPVRYYEKDGHYYMFNGRIYEPVPNIVLEQAYQMLLSDLYIAPVAFQANIRNDCFMKVIQSFNILRPTFDIVAFNNGVVDFGIGGNAKPVVMPFSPEYHVTYYHPYDFNPNAKCNRWMNFLHEVLPDKTSRTILQMFLGLGLTQRGAAYNYNNDAHYSKIELCLLLIGSGANGKSVVFDVACNLFGPEKISKMDYAELTADGDEGMRGRYPIRNAIFNWSSDSDPKKFGRKNTGMFKRLVSGEPVPVRGLQKNVSDINSIPYLIFNLNDLPLSDDASLGFVRRLQYVSFDVTIPKERQDPDLAMKIIKEELSGVFNWIYRGAQELKRRKYMFPAAEGSKRQLLMSLLGSQPVVAWVRAYGMRSYAAAKGEIFLWLGAQKLYDNFVRFCKDNDLSDEEIPTVQKFGRVMWGATLGFEKKKAKQGIVYKVFGVTEPDFKNQILISEMRSEEEHSDGFIQPDD</sequence>
<organism evidence="5">
    <name type="scientific">Myoviridae sp. ctgyr15</name>
    <dbReference type="NCBI Taxonomy" id="2827291"/>
    <lineage>
        <taxon>Viruses</taxon>
        <taxon>Duplodnaviria</taxon>
        <taxon>Heunggongvirae</taxon>
        <taxon>Uroviricota</taxon>
        <taxon>Caudoviricetes</taxon>
    </lineage>
</organism>
<dbReference type="InterPro" id="IPR014015">
    <property type="entry name" value="Helicase_SF3_DNA-vir"/>
</dbReference>
<protein>
    <submittedName>
        <fullName evidence="5">DsDNA helicase</fullName>
    </submittedName>
</protein>
<dbReference type="PROSITE" id="PS51206">
    <property type="entry name" value="SF3_HELICASE_1"/>
    <property type="match status" value="1"/>
</dbReference>
<reference evidence="5" key="1">
    <citation type="journal article" date="2021" name="Proc. Natl. Acad. Sci. U.S.A.">
        <title>A Catalog of Tens of Thousands of Viruses from Human Metagenomes Reveals Hidden Associations with Chronic Diseases.</title>
        <authorList>
            <person name="Tisza M.J."/>
            <person name="Buck C.B."/>
        </authorList>
    </citation>
    <scope>NUCLEOTIDE SEQUENCE</scope>
    <source>
        <strain evidence="5">Ctgyr15</strain>
    </source>
</reference>
<keyword evidence="1" id="KW-0547">Nucleotide-binding</keyword>
<dbReference type="GO" id="GO:0005524">
    <property type="term" value="F:ATP binding"/>
    <property type="evidence" value="ECO:0007669"/>
    <property type="project" value="UniProtKB-KW"/>
</dbReference>
<evidence type="ECO:0000259" key="4">
    <source>
        <dbReference type="PROSITE" id="PS51206"/>
    </source>
</evidence>
<dbReference type="PANTHER" id="PTHR35372:SF2">
    <property type="entry name" value="SF3 HELICASE DOMAIN-CONTAINING PROTEIN"/>
    <property type="match status" value="1"/>
</dbReference>
<dbReference type="InterPro" id="IPR051620">
    <property type="entry name" value="ORF904-like_C"/>
</dbReference>